<comment type="subcellular location">
    <subcellularLocation>
        <location evidence="1">Nucleus</location>
    </subcellularLocation>
</comment>
<dbReference type="Gene3D" id="3.30.160.60">
    <property type="entry name" value="Classic Zinc Finger"/>
    <property type="match status" value="5"/>
</dbReference>
<evidence type="ECO:0000259" key="10">
    <source>
        <dbReference type="PROSITE" id="PS50157"/>
    </source>
</evidence>
<feature type="domain" description="C2H2-type" evidence="10">
    <location>
        <begin position="217"/>
        <end position="244"/>
    </location>
</feature>
<accession>A0AAV8WMR0</accession>
<name>A0AAV8WMR0_9CUCU</name>
<dbReference type="Proteomes" id="UP001162156">
    <property type="component" value="Unassembled WGS sequence"/>
</dbReference>
<dbReference type="GO" id="GO:0005634">
    <property type="term" value="C:nucleus"/>
    <property type="evidence" value="ECO:0007669"/>
    <property type="project" value="UniProtKB-SubCell"/>
</dbReference>
<evidence type="ECO:0000313" key="13">
    <source>
        <dbReference type="Proteomes" id="UP001162156"/>
    </source>
</evidence>
<feature type="region of interest" description="Disordered" evidence="9">
    <location>
        <begin position="696"/>
        <end position="748"/>
    </location>
</feature>
<evidence type="ECO:0000256" key="7">
    <source>
        <dbReference type="PROSITE-ProRule" id="PRU00042"/>
    </source>
</evidence>
<feature type="domain" description="C2H2-type" evidence="10">
    <location>
        <begin position="383"/>
        <end position="406"/>
    </location>
</feature>
<dbReference type="EMBL" id="JANEYF010005532">
    <property type="protein sequence ID" value="KAJ8927764.1"/>
    <property type="molecule type" value="Genomic_DNA"/>
</dbReference>
<evidence type="ECO:0000256" key="1">
    <source>
        <dbReference type="ARBA" id="ARBA00004123"/>
    </source>
</evidence>
<reference evidence="12" key="1">
    <citation type="journal article" date="2023" name="Insect Mol. Biol.">
        <title>Genome sequencing provides insights into the evolution of gene families encoding plant cell wall-degrading enzymes in longhorned beetles.</title>
        <authorList>
            <person name="Shin N.R."/>
            <person name="Okamura Y."/>
            <person name="Kirsch R."/>
            <person name="Pauchet Y."/>
        </authorList>
    </citation>
    <scope>NUCLEOTIDE SEQUENCE</scope>
    <source>
        <strain evidence="12">RBIC_L_NR</strain>
    </source>
</reference>
<dbReference type="FunFam" id="3.30.160.60:FF:000145">
    <property type="entry name" value="Zinc finger protein 574"/>
    <property type="match status" value="1"/>
</dbReference>
<feature type="domain" description="ZAD" evidence="11">
    <location>
        <begin position="13"/>
        <end position="93"/>
    </location>
</feature>
<keyword evidence="3" id="KW-0677">Repeat</keyword>
<feature type="binding site" evidence="8">
    <location>
        <position position="15"/>
    </location>
    <ligand>
        <name>Zn(2+)</name>
        <dbReference type="ChEBI" id="CHEBI:29105"/>
    </ligand>
</feature>
<dbReference type="GO" id="GO:0000981">
    <property type="term" value="F:DNA-binding transcription factor activity, RNA polymerase II-specific"/>
    <property type="evidence" value="ECO:0007669"/>
    <property type="project" value="TreeGrafter"/>
</dbReference>
<sequence>MMDDRANILREMKVCRFCLSSEERELTNIYDKHTTDTKHSLPLPLQIMACIAIEVFKNDGMPQLICNSCRKLTIQAYTFKSNCKKADDALKVFLATGQLSKPYLQRVEEMRVTMQPQKHFKILNAGVNAEQSKPKRIKMEDGTEIITLNFTQSGEETEEASVHPGQNENESILGYDEDMQSCQEGVVAEDDEDYSNLEDENRVNPVLKVNQVKTDCFPCPHCERSFPLKQLLDLHIPNHNRERCFKAFDCIVCTKSFSRESLLRRHEKIHNDVPKYMCSQCDKTFLTKQYLDAHMEKHKKKRPAWNDTKLSTATTNPHKCNYCEASFTSAIKLTRHITSHAGLRPYPCKLCGRTFLLSHHLTRHMRSHYAAQSSSPEAAIGQHKCDICSMSFRRKDSLINHSAIHSMVNLRCVICNTTFQTAKMVKEHITTHLTGLPFPCEKCDYSFESAEQLEEHELKHAEMEYEEQIEKEIISEARQQQEDEEEEDEYEDGEVTEYTITDINNPEVIPRGRQQEQATYVPRFLKDELGSEGEDNEADPEINEEGSQEQQQEAADEPLEPIKPIVRQEGTKVYTRKAPVEKKVPKIIQEPVKVAPLEQITQQPQAQIDNVEGLSSQAINALPNKKYVNMKLGDKMVRVQKFIVTKEEMKAMAKQGILEMKGGQVVLKNPGQPVLNATLKPVQKMDIESLLDKKTSARQQIKKYQRRLGPERPAEDESSSLIDAPLAAQESINLDESIRKSSHTLQSE</sequence>
<dbReference type="Gene3D" id="3.40.1800.20">
    <property type="match status" value="1"/>
</dbReference>
<organism evidence="12 13">
    <name type="scientific">Rhamnusium bicolor</name>
    <dbReference type="NCBI Taxonomy" id="1586634"/>
    <lineage>
        <taxon>Eukaryota</taxon>
        <taxon>Metazoa</taxon>
        <taxon>Ecdysozoa</taxon>
        <taxon>Arthropoda</taxon>
        <taxon>Hexapoda</taxon>
        <taxon>Insecta</taxon>
        <taxon>Pterygota</taxon>
        <taxon>Neoptera</taxon>
        <taxon>Endopterygota</taxon>
        <taxon>Coleoptera</taxon>
        <taxon>Polyphaga</taxon>
        <taxon>Cucujiformia</taxon>
        <taxon>Chrysomeloidea</taxon>
        <taxon>Cerambycidae</taxon>
        <taxon>Lepturinae</taxon>
        <taxon>Rhagiini</taxon>
        <taxon>Rhamnusium</taxon>
    </lineage>
</organism>
<dbReference type="GO" id="GO:0008270">
    <property type="term" value="F:zinc ion binding"/>
    <property type="evidence" value="ECO:0007669"/>
    <property type="project" value="UniProtKB-UniRule"/>
</dbReference>
<feature type="domain" description="C2H2-type" evidence="10">
    <location>
        <begin position="438"/>
        <end position="465"/>
    </location>
</feature>
<dbReference type="SUPFAM" id="SSF57716">
    <property type="entry name" value="Glucocorticoid receptor-like (DNA-binding domain)"/>
    <property type="match status" value="1"/>
</dbReference>
<keyword evidence="2 8" id="KW-0479">Metal-binding</keyword>
<feature type="binding site" evidence="8">
    <location>
        <position position="18"/>
    </location>
    <ligand>
        <name>Zn(2+)</name>
        <dbReference type="ChEBI" id="CHEBI:29105"/>
    </ligand>
</feature>
<dbReference type="Pfam" id="PF00096">
    <property type="entry name" value="zf-C2H2"/>
    <property type="match status" value="5"/>
</dbReference>
<feature type="binding site" evidence="8">
    <location>
        <position position="66"/>
    </location>
    <ligand>
        <name>Zn(2+)</name>
        <dbReference type="ChEBI" id="CHEBI:29105"/>
    </ligand>
</feature>
<evidence type="ECO:0000256" key="8">
    <source>
        <dbReference type="PROSITE-ProRule" id="PRU01263"/>
    </source>
</evidence>
<dbReference type="InterPro" id="IPR013087">
    <property type="entry name" value="Znf_C2H2_type"/>
</dbReference>
<dbReference type="Pfam" id="PF13894">
    <property type="entry name" value="zf-C2H2_4"/>
    <property type="match status" value="1"/>
</dbReference>
<dbReference type="InterPro" id="IPR012934">
    <property type="entry name" value="Znf_AD"/>
</dbReference>
<evidence type="ECO:0000256" key="9">
    <source>
        <dbReference type="SAM" id="MobiDB-lite"/>
    </source>
</evidence>
<dbReference type="SMART" id="SM00355">
    <property type="entry name" value="ZnF_C2H2"/>
    <property type="match status" value="8"/>
</dbReference>
<evidence type="ECO:0000256" key="3">
    <source>
        <dbReference type="ARBA" id="ARBA00022737"/>
    </source>
</evidence>
<dbReference type="Pfam" id="PF07776">
    <property type="entry name" value="zf-AD"/>
    <property type="match status" value="1"/>
</dbReference>
<keyword evidence="4 7" id="KW-0863">Zinc-finger</keyword>
<dbReference type="GO" id="GO:0000977">
    <property type="term" value="F:RNA polymerase II transcription regulatory region sequence-specific DNA binding"/>
    <property type="evidence" value="ECO:0007669"/>
    <property type="project" value="TreeGrafter"/>
</dbReference>
<feature type="compositionally biased region" description="Acidic residues" evidence="9">
    <location>
        <begin position="482"/>
        <end position="495"/>
    </location>
</feature>
<evidence type="ECO:0000256" key="2">
    <source>
        <dbReference type="ARBA" id="ARBA00022723"/>
    </source>
</evidence>
<feature type="domain" description="C2H2-type" evidence="10">
    <location>
        <begin position="346"/>
        <end position="373"/>
    </location>
</feature>
<feature type="domain" description="C2H2-type" evidence="10">
    <location>
        <begin position="248"/>
        <end position="275"/>
    </location>
</feature>
<dbReference type="InterPro" id="IPR036236">
    <property type="entry name" value="Znf_C2H2_sf"/>
</dbReference>
<keyword evidence="6" id="KW-0539">Nucleus</keyword>
<gene>
    <name evidence="12" type="ORF">NQ314_019768</name>
</gene>
<keyword evidence="5 8" id="KW-0862">Zinc</keyword>
<dbReference type="SUPFAM" id="SSF57667">
    <property type="entry name" value="beta-beta-alpha zinc fingers"/>
    <property type="match status" value="4"/>
</dbReference>
<feature type="binding site" evidence="8">
    <location>
        <position position="69"/>
    </location>
    <ligand>
        <name>Zn(2+)</name>
        <dbReference type="ChEBI" id="CHEBI:29105"/>
    </ligand>
</feature>
<evidence type="ECO:0000256" key="4">
    <source>
        <dbReference type="ARBA" id="ARBA00022771"/>
    </source>
</evidence>
<dbReference type="PROSITE" id="PS51915">
    <property type="entry name" value="ZAD"/>
    <property type="match status" value="1"/>
</dbReference>
<dbReference type="AlphaFoldDB" id="A0AAV8WMR0"/>
<keyword evidence="13" id="KW-1185">Reference proteome</keyword>
<dbReference type="PROSITE" id="PS50157">
    <property type="entry name" value="ZINC_FINGER_C2H2_2"/>
    <property type="match status" value="7"/>
</dbReference>
<evidence type="ECO:0000256" key="6">
    <source>
        <dbReference type="ARBA" id="ARBA00023242"/>
    </source>
</evidence>
<comment type="caution">
    <text evidence="12">The sequence shown here is derived from an EMBL/GenBank/DDBJ whole genome shotgun (WGS) entry which is preliminary data.</text>
</comment>
<evidence type="ECO:0000313" key="12">
    <source>
        <dbReference type="EMBL" id="KAJ8927764.1"/>
    </source>
</evidence>
<evidence type="ECO:0000259" key="11">
    <source>
        <dbReference type="PROSITE" id="PS51915"/>
    </source>
</evidence>
<evidence type="ECO:0000256" key="5">
    <source>
        <dbReference type="ARBA" id="ARBA00022833"/>
    </source>
</evidence>
<dbReference type="SMART" id="SM00868">
    <property type="entry name" value="zf-AD"/>
    <property type="match status" value="1"/>
</dbReference>
<dbReference type="PANTHER" id="PTHR24381">
    <property type="entry name" value="ZINC FINGER PROTEIN"/>
    <property type="match status" value="1"/>
</dbReference>
<feature type="compositionally biased region" description="Acidic residues" evidence="9">
    <location>
        <begin position="530"/>
        <end position="547"/>
    </location>
</feature>
<dbReference type="PROSITE" id="PS00028">
    <property type="entry name" value="ZINC_FINGER_C2H2_1"/>
    <property type="match status" value="8"/>
</dbReference>
<dbReference type="FunFam" id="3.30.160.60:FF:000446">
    <property type="entry name" value="Zinc finger protein"/>
    <property type="match status" value="1"/>
</dbReference>
<feature type="domain" description="C2H2-type" evidence="10">
    <location>
        <begin position="318"/>
        <end position="345"/>
    </location>
</feature>
<feature type="region of interest" description="Disordered" evidence="9">
    <location>
        <begin position="477"/>
        <end position="560"/>
    </location>
</feature>
<feature type="domain" description="C2H2-type" evidence="10">
    <location>
        <begin position="276"/>
        <end position="303"/>
    </location>
</feature>
<dbReference type="PANTHER" id="PTHR24381:SF393">
    <property type="entry name" value="CHROMATIN-LINKED ADAPTOR FOR MSL PROTEINS, ISOFORM B"/>
    <property type="match status" value="1"/>
</dbReference>
<proteinExistence type="predicted"/>
<protein>
    <submittedName>
        <fullName evidence="12">Uncharacterized protein</fullName>
    </submittedName>
</protein>